<keyword evidence="6" id="KW-0472">Membrane</keyword>
<protein>
    <recommendedName>
        <fullName evidence="11">PLXNA</fullName>
    </recommendedName>
</protein>
<dbReference type="Gene3D" id="1.10.443.10">
    <property type="entry name" value="Intergrase catalytic core"/>
    <property type="match status" value="1"/>
</dbReference>
<evidence type="ECO:0008006" key="11">
    <source>
        <dbReference type="Google" id="ProtNLM"/>
    </source>
</evidence>
<proteinExistence type="predicted"/>
<keyword evidence="6" id="KW-1133">Transmembrane helix</keyword>
<dbReference type="PANTHER" id="PTHR46963:SF2">
    <property type="match status" value="1"/>
</dbReference>
<dbReference type="Pfam" id="PF01833">
    <property type="entry name" value="TIG"/>
    <property type="match status" value="2"/>
</dbReference>
<evidence type="ECO:0000313" key="10">
    <source>
        <dbReference type="Proteomes" id="UP000683360"/>
    </source>
</evidence>
<feature type="domain" description="ZMYM2-like/QRICH1 C-terminal" evidence="8">
    <location>
        <begin position="106"/>
        <end position="263"/>
    </location>
</feature>
<evidence type="ECO:0000256" key="2">
    <source>
        <dbReference type="ARBA" id="ARBA00022553"/>
    </source>
</evidence>
<dbReference type="Proteomes" id="UP000683360">
    <property type="component" value="Unassembled WGS sequence"/>
</dbReference>
<dbReference type="InterPro" id="IPR021893">
    <property type="entry name" value="ZMYM2-like_C"/>
</dbReference>
<evidence type="ECO:0000259" key="8">
    <source>
        <dbReference type="Pfam" id="PF12012"/>
    </source>
</evidence>
<evidence type="ECO:0000313" key="9">
    <source>
        <dbReference type="EMBL" id="CAG2193363.1"/>
    </source>
</evidence>
<dbReference type="EMBL" id="CAJPWZ010000459">
    <property type="protein sequence ID" value="CAG2193363.1"/>
    <property type="molecule type" value="Genomic_DNA"/>
</dbReference>
<dbReference type="GO" id="GO:0006310">
    <property type="term" value="P:DNA recombination"/>
    <property type="evidence" value="ECO:0007669"/>
    <property type="project" value="UniProtKB-KW"/>
</dbReference>
<keyword evidence="1" id="KW-1017">Isopeptide bond</keyword>
<keyword evidence="2" id="KW-0597">Phosphoprotein</keyword>
<keyword evidence="3" id="KW-0832">Ubl conjugation</keyword>
<evidence type="ECO:0000256" key="3">
    <source>
        <dbReference type="ARBA" id="ARBA00022843"/>
    </source>
</evidence>
<dbReference type="SUPFAM" id="SSF81296">
    <property type="entry name" value="E set domains"/>
    <property type="match status" value="1"/>
</dbReference>
<dbReference type="GO" id="GO:0015074">
    <property type="term" value="P:DNA integration"/>
    <property type="evidence" value="ECO:0007669"/>
    <property type="project" value="InterPro"/>
</dbReference>
<dbReference type="InterPro" id="IPR013783">
    <property type="entry name" value="Ig-like_fold"/>
</dbReference>
<keyword evidence="10" id="KW-1185">Reference proteome</keyword>
<evidence type="ECO:0000256" key="5">
    <source>
        <dbReference type="SAM" id="Coils"/>
    </source>
</evidence>
<feature type="domain" description="IPT/TIG" evidence="7">
    <location>
        <begin position="624"/>
        <end position="699"/>
    </location>
</feature>
<evidence type="ECO:0000256" key="1">
    <source>
        <dbReference type="ARBA" id="ARBA00022499"/>
    </source>
</evidence>
<dbReference type="SUPFAM" id="SSF56349">
    <property type="entry name" value="DNA breaking-rejoining enzymes"/>
    <property type="match status" value="1"/>
</dbReference>
<dbReference type="InterPro" id="IPR002909">
    <property type="entry name" value="IPT_dom"/>
</dbReference>
<dbReference type="PANTHER" id="PTHR46963">
    <property type="entry name" value="SIMILAR TO RIKEN CDNA E130308A19"/>
    <property type="match status" value="1"/>
</dbReference>
<feature type="transmembrane region" description="Helical" evidence="6">
    <location>
        <begin position="1013"/>
        <end position="1037"/>
    </location>
</feature>
<dbReference type="InterPro" id="IPR014756">
    <property type="entry name" value="Ig_E-set"/>
</dbReference>
<accession>A0A8S3QFH5</accession>
<dbReference type="GO" id="GO:0003677">
    <property type="term" value="F:DNA binding"/>
    <property type="evidence" value="ECO:0007669"/>
    <property type="project" value="InterPro"/>
</dbReference>
<organism evidence="9 10">
    <name type="scientific">Mytilus edulis</name>
    <name type="common">Blue mussel</name>
    <dbReference type="NCBI Taxonomy" id="6550"/>
    <lineage>
        <taxon>Eukaryota</taxon>
        <taxon>Metazoa</taxon>
        <taxon>Spiralia</taxon>
        <taxon>Lophotrochozoa</taxon>
        <taxon>Mollusca</taxon>
        <taxon>Bivalvia</taxon>
        <taxon>Autobranchia</taxon>
        <taxon>Pteriomorphia</taxon>
        <taxon>Mytilida</taxon>
        <taxon>Mytiloidea</taxon>
        <taxon>Mytilidae</taxon>
        <taxon>Mytilinae</taxon>
        <taxon>Mytilus</taxon>
    </lineage>
</organism>
<dbReference type="OrthoDB" id="10002548at2759"/>
<feature type="domain" description="IPT/TIG" evidence="7">
    <location>
        <begin position="819"/>
        <end position="883"/>
    </location>
</feature>
<feature type="coiled-coil region" evidence="5">
    <location>
        <begin position="1038"/>
        <end position="1065"/>
    </location>
</feature>
<dbReference type="InterPro" id="IPR042838">
    <property type="entry name" value="KIAA1958"/>
</dbReference>
<keyword evidence="5" id="KW-0175">Coiled coil</keyword>
<name>A0A8S3QFH5_MYTED</name>
<evidence type="ECO:0000259" key="7">
    <source>
        <dbReference type="Pfam" id="PF01833"/>
    </source>
</evidence>
<reference evidence="9" key="1">
    <citation type="submission" date="2021-03" db="EMBL/GenBank/DDBJ databases">
        <authorList>
            <person name="Bekaert M."/>
        </authorList>
    </citation>
    <scope>NUCLEOTIDE SEQUENCE</scope>
</reference>
<keyword evidence="4" id="KW-0233">DNA recombination</keyword>
<sequence length="1186" mass="132268">MTEEDRFLNVGEGDTTEFINSMKNANTIRKQKIFYICEEQKGEEYEPDTLKSIQSSINRHLNENSETDVNILTDKDFQHSRDVLSAKKKDLKSKGFGNRKRKADAFTQEEIDHLYDRNLLGTSNPDALTNTVWLNNSMHFGMRSRQEHQDMKFGDIEMKATSGGVQYLEFTERQTKTRKGEGSARPFAPKMFAIADNPRCPVKTFKTYIQRRPTESLKPDSNFYLSILPRYHNKGPDDFDTENTNTWYSMQPMGKNKLGELVKVMSEKGGLTGRKVNHSARKTTVTSLLHSHVEATTVMQLTGHKNVASINDYSSASLDQQIKMSNILSDIGSGGKSVCTEPVVMEKQTVNMIKSSDIDFPNEDNLILADMDLQAIDNYESSTTCSKNDHNDKTHFCPELTDEYDGFCNTTIFGSVEGTLPLTEDKIVYIGEIAKAGVIVINIADNEPCPVTEICLECMTSENPACGWDIYSERDNLEKVISGNQYRQLVNSELDLIYNPHPRDDYFILESSFHGNKTDDLRCVVGEEEYAVVVDNSYTFVSCQNVTAPGTGIRTLYLTYNGSRLDNSVELEVYACMDFSSSCGICKHYNNEGYKCDWCGSCKTTIGGAPETCKQDQIVQCQLSVSGVYPSAGPEFGGTLINITGSNIGNRGDNISVTIDDINCTNVAVIEPSTVISCITCNGSASTEDGVVVTVNGINSPLPRHMYTFQSQIELLTFSPNTSILSGGRKISIQGTNIGFIGSRYNISFCNDIKCIVCRFIQVEDDHTLTCNMDRSDSVNTFAYLSVTIDGKTHLTLNKELFVVANPSVDPLFLDNATVFQSGGQTLTITGTGFSNIEIVIVDTPKMKNEDINNTASKDADPCTIQSDSNVVCKAPTYVESDFNRRKRSAAVQNIYVNFDDYRVSLGVFYVDDPLLEKLSKVYTYVHNAVLEIKGRGLLQGARPDEYLIRVGLDGLCVIIEINNYNITCLPPETKPRTNTGDLVFILVVVGNINEHVGYLRYESSTIENNNNIVLYGVAGGGIVGVLVIVLVIVLMMRRSIKQKADKTNTEMKEIKEKISNMVNKEDVVGLSTGTANSRTEFVEPYDEVYDEINPEEESNSNPNRHTYLDVTSGYEELGQMSAINPYNQLHQTNDDRDQDVVKTDHLTSTQEVANTDYLTKTQLYSNDFRKSDDYMEPVDTTEESN</sequence>
<keyword evidence="6" id="KW-0812">Transmembrane</keyword>
<dbReference type="InterPro" id="IPR013762">
    <property type="entry name" value="Integrase-like_cat_sf"/>
</dbReference>
<evidence type="ECO:0000256" key="6">
    <source>
        <dbReference type="SAM" id="Phobius"/>
    </source>
</evidence>
<comment type="caution">
    <text evidence="9">The sequence shown here is derived from an EMBL/GenBank/DDBJ whole genome shotgun (WGS) entry which is preliminary data.</text>
</comment>
<dbReference type="Pfam" id="PF12012">
    <property type="entry name" value="DUF3504"/>
    <property type="match status" value="1"/>
</dbReference>
<dbReference type="AlphaFoldDB" id="A0A8S3QFH5"/>
<gene>
    <name evidence="9" type="ORF">MEDL_8257</name>
</gene>
<dbReference type="InterPro" id="IPR011010">
    <property type="entry name" value="DNA_brk_join_enz"/>
</dbReference>
<evidence type="ECO:0000256" key="4">
    <source>
        <dbReference type="ARBA" id="ARBA00023172"/>
    </source>
</evidence>
<dbReference type="Gene3D" id="2.60.40.10">
    <property type="entry name" value="Immunoglobulins"/>
    <property type="match status" value="1"/>
</dbReference>
<dbReference type="CDD" id="cd00603">
    <property type="entry name" value="IPT_PCSR"/>
    <property type="match status" value="2"/>
</dbReference>